<reference evidence="6" key="1">
    <citation type="submission" date="2022-01" db="EMBL/GenBank/DDBJ databases">
        <authorList>
            <person name="King R."/>
        </authorList>
    </citation>
    <scope>NUCLEOTIDE SEQUENCE</scope>
</reference>
<dbReference type="AlphaFoldDB" id="A0A9N9XIX9"/>
<comment type="subcellular location">
    <subcellularLocation>
        <location evidence="1">Cytoplasm</location>
        <location evidence="1">Cytoskeleton</location>
    </subcellularLocation>
</comment>
<sequence length="513" mass="59327">MESSDTDILSDLKKEFRNIKCLATEEKSKKSVRNCGECKIGSDKPEIDFTIASAKLDGILTKIKNDSPHYFKALSMAASILYERAKICLNLNLLEESKAYLEKGLQLVEKFIDNSQVTFIYLRIVNFLSYIVSRLNDFDKAKNLLEMVVNSELKCKPVVYSTDDLFLTTKIEDNVSKTKLEKLNINNIQMLGWIYYKLGMTNLYAQTIHKGLQLELDINDGDPVHWATRCCRLASFFIIQDMWENARYHLSAAQIVLDAVELTSSTNASFFKAQGDLARIWVNYGLQLFGISRKSILEKVWDENDEIKPNKKLKSECFTFSGMDIRLPNVPVKEITNVQESRELFSYTHVWLKRARLFYSLRDYPLQYINIILELSELYRFLAYYEKDLDSQYDVTKKRFETLETLSSVLREVRPSCYATMSLEIIREIIDVQLELMNLNLKKLYNPIEDTALNESDLKKRIDIVNDVNVKVGKIYNKRNESKILHIAEDNKEALPGTSDETITEVAHANFVL</sequence>
<keyword evidence="5" id="KW-0206">Cytoskeleton</keyword>
<comment type="similarity">
    <text evidence="2">Belongs to the KIF-binding protein family.</text>
</comment>
<dbReference type="EMBL" id="OU900094">
    <property type="protein sequence ID" value="CAG9853626.1"/>
    <property type="molecule type" value="Genomic_DNA"/>
</dbReference>
<evidence type="ECO:0000256" key="5">
    <source>
        <dbReference type="ARBA" id="ARBA00023212"/>
    </source>
</evidence>
<evidence type="ECO:0000256" key="1">
    <source>
        <dbReference type="ARBA" id="ARBA00004245"/>
    </source>
</evidence>
<keyword evidence="7" id="KW-1185">Reference proteome</keyword>
<evidence type="ECO:0000256" key="4">
    <source>
        <dbReference type="ARBA" id="ARBA00022490"/>
    </source>
</evidence>
<dbReference type="PANTHER" id="PTHR46321:SF1">
    <property type="entry name" value="KIF-BINDING PROTEIN"/>
    <property type="match status" value="1"/>
</dbReference>
<evidence type="ECO:0000313" key="7">
    <source>
        <dbReference type="Proteomes" id="UP001153712"/>
    </source>
</evidence>
<accession>A0A9N9XIX9</accession>
<dbReference type="InterPro" id="IPR022083">
    <property type="entry name" value="KBP"/>
</dbReference>
<dbReference type="OrthoDB" id="409897at2759"/>
<dbReference type="SUPFAM" id="SSF48452">
    <property type="entry name" value="TPR-like"/>
    <property type="match status" value="2"/>
</dbReference>
<name>A0A9N9XIX9_PHYSR</name>
<dbReference type="Proteomes" id="UP001153712">
    <property type="component" value="Chromosome 1"/>
</dbReference>
<proteinExistence type="inferred from homology"/>
<dbReference type="Gene3D" id="1.25.40.10">
    <property type="entry name" value="Tetratricopeptide repeat domain"/>
    <property type="match status" value="1"/>
</dbReference>
<dbReference type="Pfam" id="PF12309">
    <property type="entry name" value="KBP_C"/>
    <property type="match status" value="1"/>
</dbReference>
<keyword evidence="4" id="KW-0963">Cytoplasm</keyword>
<dbReference type="GO" id="GO:0005856">
    <property type="term" value="C:cytoskeleton"/>
    <property type="evidence" value="ECO:0007669"/>
    <property type="project" value="UniProtKB-SubCell"/>
</dbReference>
<dbReference type="InterPro" id="IPR011990">
    <property type="entry name" value="TPR-like_helical_dom_sf"/>
</dbReference>
<gene>
    <name evidence="6" type="ORF">PHYEVI_LOCUS99</name>
</gene>
<evidence type="ECO:0000256" key="2">
    <source>
        <dbReference type="ARBA" id="ARBA00010305"/>
    </source>
</evidence>
<organism evidence="6 7">
    <name type="scientific">Phyllotreta striolata</name>
    <name type="common">Striped flea beetle</name>
    <name type="synonym">Crioceris striolata</name>
    <dbReference type="NCBI Taxonomy" id="444603"/>
    <lineage>
        <taxon>Eukaryota</taxon>
        <taxon>Metazoa</taxon>
        <taxon>Ecdysozoa</taxon>
        <taxon>Arthropoda</taxon>
        <taxon>Hexapoda</taxon>
        <taxon>Insecta</taxon>
        <taxon>Pterygota</taxon>
        <taxon>Neoptera</taxon>
        <taxon>Endopterygota</taxon>
        <taxon>Coleoptera</taxon>
        <taxon>Polyphaga</taxon>
        <taxon>Cucujiformia</taxon>
        <taxon>Chrysomeloidea</taxon>
        <taxon>Chrysomelidae</taxon>
        <taxon>Galerucinae</taxon>
        <taxon>Alticini</taxon>
        <taxon>Phyllotreta</taxon>
    </lineage>
</organism>
<dbReference type="PANTHER" id="PTHR46321">
    <property type="entry name" value="KIF1-BINDING PROTEIN"/>
    <property type="match status" value="1"/>
</dbReference>
<evidence type="ECO:0000256" key="3">
    <source>
        <dbReference type="ARBA" id="ARBA00016840"/>
    </source>
</evidence>
<protein>
    <recommendedName>
        <fullName evidence="3">KIF-binding protein</fullName>
    </recommendedName>
</protein>
<evidence type="ECO:0000313" key="6">
    <source>
        <dbReference type="EMBL" id="CAG9853626.1"/>
    </source>
</evidence>